<evidence type="ECO:0000256" key="7">
    <source>
        <dbReference type="ARBA" id="ARBA00022036"/>
    </source>
</evidence>
<keyword evidence="17" id="KW-1185">Reference proteome</keyword>
<dbReference type="Pfam" id="PF02875">
    <property type="entry name" value="Mur_ligase_C"/>
    <property type="match status" value="1"/>
</dbReference>
<evidence type="ECO:0000256" key="1">
    <source>
        <dbReference type="ARBA" id="ARBA00003184"/>
    </source>
</evidence>
<dbReference type="PROSITE" id="PS50975">
    <property type="entry name" value="ATP_GRASP"/>
    <property type="match status" value="1"/>
</dbReference>
<dbReference type="RefSeq" id="WP_224036155.1">
    <property type="nucleotide sequence ID" value="NZ_AP024849.1"/>
</dbReference>
<gene>
    <name evidence="16" type="primary">cphA</name>
    <name evidence="16" type="ORF">psyc5s11_05510</name>
</gene>
<evidence type="ECO:0000256" key="5">
    <source>
        <dbReference type="ARBA" id="ARBA00012968"/>
    </source>
</evidence>
<dbReference type="Pfam" id="PF08245">
    <property type="entry name" value="Mur_ligase_M"/>
    <property type="match status" value="1"/>
</dbReference>
<dbReference type="InterPro" id="IPR018109">
    <property type="entry name" value="Folylpolyglutamate_synth_CS"/>
</dbReference>
<comment type="subunit">
    <text evidence="4">Homodimer.</text>
</comment>
<accession>A0ABM7T0S4</accession>
<evidence type="ECO:0000256" key="13">
    <source>
        <dbReference type="ARBA" id="ARBA00048425"/>
    </source>
</evidence>
<dbReference type="NCBIfam" id="NF010623">
    <property type="entry name" value="PRK14016.1"/>
    <property type="match status" value="1"/>
</dbReference>
<proteinExistence type="inferred from homology"/>
<evidence type="ECO:0000256" key="11">
    <source>
        <dbReference type="ARBA" id="ARBA00031353"/>
    </source>
</evidence>
<dbReference type="EC" id="6.3.2.29" evidence="6"/>
<keyword evidence="10 14" id="KW-0067">ATP-binding</keyword>
<evidence type="ECO:0000256" key="12">
    <source>
        <dbReference type="ARBA" id="ARBA00048094"/>
    </source>
</evidence>
<dbReference type="InterPro" id="IPR044019">
    <property type="entry name" value="Cyanophycin_syn_N"/>
</dbReference>
<comment type="function">
    <text evidence="1">Catalyzes the ATP-dependent polymerization of arginine and aspartate to multi-L-arginyl-poly-L-aspartic acid (cyanophycin; a water-insoluble reserve polymer).</text>
</comment>
<sequence length="876" mass="98121">MKIIQKRIYEGQNIYSHKKCIKIDVDLEGYSEIPSKEIPNFNFNLVNMVPELKKHRCGIDEDGGFVKRLQEGTYLAHICEHIIIALQNNFGIDVSYGKSREINGNIYYIIAQYEYKNTVIEIANVAIDLINSLIHQIPINFKGRIDIIKGILKNEQMGCTTKAICDAAKEYSLPVMQLGDSNIYQIGYGKMSRVIEASIGNKTSCVGVDISCDKFLTKQLLRNQSIPVAEGDKVFNIIGLLQEAERIGYPVVLKPQYGNKGQGVILDIKNQKQLVESYINLRKNQKDIIIEKYFHGKDYRVCVVNYKVVAASLRLPPFVIGNGRDNLKKLINILNEDSLRGEDHEKALTKIKIDAELTSCLSKRKFNLDYIPKSGEEIILRENANISTGGIAIDCTDEICEANIDCCINAAKTLGLDICGVDICTRNIGIPIKESNGVILEINAAPGIRMHHYPSEGKKRNVGKAILEMFYDQKPKNIPVVSITGTNGKTTTTRLISHVLKKMGNNVGMTCTDGIYLNDKCIHKGDDSGFNSAKTILMNKDVDVAVLETARGGLIKRGLAYDFADVAIITNITNDHLGLDGINSIEELSFTKALVGEAVKKNGFVVINADDEYSKTIINRFEAENIYFSKSKENQLIQENISNGKIAIFIENDMICVINKNRQYEIISTKDLPISYDGKLEYNIENAMAACGGLIALKVDYCMISKGFMDFKLNNEYNNGRFNIYNYGDRKIILDYAHNIEGYKAVISSLKRIKGINNLIGVIGIPGDRKNDVGYSIGEICANNLDKIVIKEDKDRRGRKVGEIAELLEKAILKTNKNANLKICLDEVEALKYAIEISEKDDIIVVFYEKLDLLLDVIKEEQVNTRNVLDKKYKTV</sequence>
<dbReference type="PROSITE" id="PS01011">
    <property type="entry name" value="FOLYLPOLYGLU_SYNT_1"/>
    <property type="match status" value="1"/>
</dbReference>
<comment type="catalytic activity">
    <reaction evidence="12">
        <text>[L-4-(L-arginin-2-N-yl)aspartate](n)-L-aspartate + L-arginine + ATP = [L-4-(L-arginin-2-N-yl)aspartate](n+1) + ADP + phosphate + H(+)</text>
        <dbReference type="Rhea" id="RHEA:23888"/>
        <dbReference type="Rhea" id="RHEA-COMP:13732"/>
        <dbReference type="Rhea" id="RHEA-COMP:13733"/>
        <dbReference type="ChEBI" id="CHEBI:15378"/>
        <dbReference type="ChEBI" id="CHEBI:30616"/>
        <dbReference type="ChEBI" id="CHEBI:32682"/>
        <dbReference type="ChEBI" id="CHEBI:43474"/>
        <dbReference type="ChEBI" id="CHEBI:137986"/>
        <dbReference type="ChEBI" id="CHEBI:137990"/>
        <dbReference type="ChEBI" id="CHEBI:456216"/>
        <dbReference type="EC" id="6.3.2.30"/>
    </reaction>
</comment>
<dbReference type="InterPro" id="IPR011810">
    <property type="entry name" value="Cya_phycin_syn"/>
</dbReference>
<dbReference type="Gene3D" id="3.90.190.20">
    <property type="entry name" value="Mur ligase, C-terminal domain"/>
    <property type="match status" value="1"/>
</dbReference>
<evidence type="ECO:0000256" key="10">
    <source>
        <dbReference type="ARBA" id="ARBA00022840"/>
    </source>
</evidence>
<dbReference type="PANTHER" id="PTHR23135">
    <property type="entry name" value="MUR LIGASE FAMILY MEMBER"/>
    <property type="match status" value="1"/>
</dbReference>
<evidence type="ECO:0000256" key="6">
    <source>
        <dbReference type="ARBA" id="ARBA00013005"/>
    </source>
</evidence>
<keyword evidence="8" id="KW-0436">Ligase</keyword>
<evidence type="ECO:0000259" key="15">
    <source>
        <dbReference type="PROSITE" id="PS50975"/>
    </source>
</evidence>
<dbReference type="InterPro" id="IPR036565">
    <property type="entry name" value="Mur-like_cat_sf"/>
</dbReference>
<comment type="pathway">
    <text evidence="2">Cell wall biogenesis; peptidoglycan biosynthesis.</text>
</comment>
<dbReference type="Gene3D" id="3.30.1490.20">
    <property type="entry name" value="ATP-grasp fold, A domain"/>
    <property type="match status" value="1"/>
</dbReference>
<evidence type="ECO:0000256" key="3">
    <source>
        <dbReference type="ARBA" id="ARBA00009060"/>
    </source>
</evidence>
<dbReference type="Pfam" id="PF08443">
    <property type="entry name" value="RimK"/>
    <property type="match status" value="1"/>
</dbReference>
<feature type="domain" description="ATP-grasp" evidence="15">
    <location>
        <begin position="218"/>
        <end position="471"/>
    </location>
</feature>
<dbReference type="InterPro" id="IPR013815">
    <property type="entry name" value="ATP_grasp_subdomain_1"/>
</dbReference>
<dbReference type="Pfam" id="PF18921">
    <property type="entry name" value="Cyanophycin_syn"/>
    <property type="match status" value="1"/>
</dbReference>
<dbReference type="Gene3D" id="3.30.470.20">
    <property type="entry name" value="ATP-grasp fold, B domain"/>
    <property type="match status" value="1"/>
</dbReference>
<comment type="similarity">
    <text evidence="3">In the C-terminal section; belongs to the MurCDEF family.</text>
</comment>
<evidence type="ECO:0000256" key="9">
    <source>
        <dbReference type="ARBA" id="ARBA00022741"/>
    </source>
</evidence>
<reference evidence="17" key="1">
    <citation type="submission" date="2021-07" db="EMBL/GenBank/DDBJ databases">
        <title>Complete genome sequencing of a Clostridium isolate.</title>
        <authorList>
            <person name="Ueki A."/>
            <person name="Tonouchi A."/>
        </authorList>
    </citation>
    <scope>NUCLEOTIDE SEQUENCE [LARGE SCALE GENOMIC DNA]</scope>
    <source>
        <strain evidence="17">C5S11</strain>
    </source>
</reference>
<comment type="catalytic activity">
    <reaction evidence="13">
        <text>[L-4-(L-arginin-2-N-yl)aspartate](n) + L-aspartate + ATP = [L-4-(L-arginin-2-N-yl)aspartate](n)-L-aspartate + ADP + phosphate + H(+)</text>
        <dbReference type="Rhea" id="RHEA:13277"/>
        <dbReference type="Rhea" id="RHEA-COMP:13728"/>
        <dbReference type="Rhea" id="RHEA-COMP:13733"/>
        <dbReference type="ChEBI" id="CHEBI:15378"/>
        <dbReference type="ChEBI" id="CHEBI:29991"/>
        <dbReference type="ChEBI" id="CHEBI:30616"/>
        <dbReference type="ChEBI" id="CHEBI:43474"/>
        <dbReference type="ChEBI" id="CHEBI:137986"/>
        <dbReference type="ChEBI" id="CHEBI:137990"/>
        <dbReference type="ChEBI" id="CHEBI:456216"/>
        <dbReference type="EC" id="6.3.2.29"/>
    </reaction>
</comment>
<dbReference type="Proteomes" id="UP000824633">
    <property type="component" value="Chromosome"/>
</dbReference>
<keyword evidence="9 14" id="KW-0547">Nucleotide-binding</keyword>
<evidence type="ECO:0000313" key="17">
    <source>
        <dbReference type="Proteomes" id="UP000824633"/>
    </source>
</evidence>
<dbReference type="SUPFAM" id="SSF56059">
    <property type="entry name" value="Glutathione synthetase ATP-binding domain-like"/>
    <property type="match status" value="1"/>
</dbReference>
<dbReference type="InterPro" id="IPR011761">
    <property type="entry name" value="ATP-grasp"/>
</dbReference>
<evidence type="ECO:0000313" key="16">
    <source>
        <dbReference type="EMBL" id="BCZ44484.1"/>
    </source>
</evidence>
<dbReference type="PANTHER" id="PTHR23135:SF18">
    <property type="entry name" value="CYANOPHYCIN SYNTHETASE"/>
    <property type="match status" value="1"/>
</dbReference>
<dbReference type="SUPFAM" id="SSF53244">
    <property type="entry name" value="MurD-like peptide ligases, peptide-binding domain"/>
    <property type="match status" value="1"/>
</dbReference>
<organism evidence="16 17">
    <name type="scientific">Clostridium gelidum</name>
    <dbReference type="NCBI Taxonomy" id="704125"/>
    <lineage>
        <taxon>Bacteria</taxon>
        <taxon>Bacillati</taxon>
        <taxon>Bacillota</taxon>
        <taxon>Clostridia</taxon>
        <taxon>Eubacteriales</taxon>
        <taxon>Clostridiaceae</taxon>
        <taxon>Clostridium</taxon>
    </lineage>
</organism>
<evidence type="ECO:0000256" key="14">
    <source>
        <dbReference type="PROSITE-ProRule" id="PRU00409"/>
    </source>
</evidence>
<dbReference type="InterPro" id="IPR004101">
    <property type="entry name" value="Mur_ligase_C"/>
</dbReference>
<dbReference type="Gene3D" id="3.40.1190.10">
    <property type="entry name" value="Mur-like, catalytic domain"/>
    <property type="match status" value="1"/>
</dbReference>
<evidence type="ECO:0000256" key="2">
    <source>
        <dbReference type="ARBA" id="ARBA00004752"/>
    </source>
</evidence>
<dbReference type="NCBIfam" id="TIGR02068">
    <property type="entry name" value="cya_phycin_syn"/>
    <property type="match status" value="1"/>
</dbReference>
<dbReference type="InterPro" id="IPR036615">
    <property type="entry name" value="Mur_ligase_C_dom_sf"/>
</dbReference>
<dbReference type="EC" id="6.3.2.30" evidence="5"/>
<evidence type="ECO:0000256" key="8">
    <source>
        <dbReference type="ARBA" id="ARBA00022598"/>
    </source>
</evidence>
<dbReference type="SUPFAM" id="SSF53623">
    <property type="entry name" value="MurD-like peptide ligases, catalytic domain"/>
    <property type="match status" value="1"/>
</dbReference>
<dbReference type="EMBL" id="AP024849">
    <property type="protein sequence ID" value="BCZ44484.1"/>
    <property type="molecule type" value="Genomic_DNA"/>
</dbReference>
<name>A0ABM7T0S4_9CLOT</name>
<dbReference type="InterPro" id="IPR013651">
    <property type="entry name" value="ATP-grasp_RimK-type"/>
</dbReference>
<dbReference type="InterPro" id="IPR013221">
    <property type="entry name" value="Mur_ligase_cen"/>
</dbReference>
<protein>
    <recommendedName>
        <fullName evidence="7">Cyanophycin synthetase</fullName>
        <ecNumber evidence="6">6.3.2.29</ecNumber>
        <ecNumber evidence="5">6.3.2.30</ecNumber>
    </recommendedName>
    <alternativeName>
        <fullName evidence="11">Cyanophycin synthase</fullName>
    </alternativeName>
</protein>
<evidence type="ECO:0000256" key="4">
    <source>
        <dbReference type="ARBA" id="ARBA00011738"/>
    </source>
</evidence>